<evidence type="ECO:0000313" key="2">
    <source>
        <dbReference type="EMBL" id="SDE14909.1"/>
    </source>
</evidence>
<evidence type="ECO:0000313" key="3">
    <source>
        <dbReference type="Proteomes" id="UP000199109"/>
    </source>
</evidence>
<dbReference type="Pfam" id="PF06525">
    <property type="entry name" value="SoxE"/>
    <property type="match status" value="1"/>
</dbReference>
<evidence type="ECO:0000259" key="1">
    <source>
        <dbReference type="Pfam" id="PF06525"/>
    </source>
</evidence>
<proteinExistence type="predicted"/>
<sequence>MSVTDTIFSGILPVTKKVLTLVMDFDLAVPSVDKVADMALHMGLDGADYNYVPETDLVIAHTGILEPRSSQKLYFEVPTDAGIYWIVCTFPGHAASMRIKLIVTGSS</sequence>
<dbReference type="EMBL" id="FNAO01000003">
    <property type="protein sequence ID" value="SDE14909.1"/>
    <property type="molecule type" value="Genomic_DNA"/>
</dbReference>
<dbReference type="AlphaFoldDB" id="A0A1G7AJ90"/>
<keyword evidence="3" id="KW-1185">Reference proteome</keyword>
<organism evidence="2 3">
    <name type="scientific">Pricia antarctica</name>
    <dbReference type="NCBI Taxonomy" id="641691"/>
    <lineage>
        <taxon>Bacteria</taxon>
        <taxon>Pseudomonadati</taxon>
        <taxon>Bacteroidota</taxon>
        <taxon>Flavobacteriia</taxon>
        <taxon>Flavobacteriales</taxon>
        <taxon>Flavobacteriaceae</taxon>
        <taxon>Pricia</taxon>
    </lineage>
</organism>
<dbReference type="InterPro" id="IPR008972">
    <property type="entry name" value="Cupredoxin"/>
</dbReference>
<reference evidence="2 3" key="1">
    <citation type="submission" date="2016-10" db="EMBL/GenBank/DDBJ databases">
        <authorList>
            <person name="de Groot N.N."/>
        </authorList>
    </citation>
    <scope>NUCLEOTIDE SEQUENCE [LARGE SCALE GENOMIC DNA]</scope>
    <source>
        <strain evidence="2 3">DSM 23421</strain>
    </source>
</reference>
<accession>A0A1G7AJ90</accession>
<dbReference type="STRING" id="641691.SAMN05421636_103409"/>
<dbReference type="RefSeq" id="WP_091867221.1">
    <property type="nucleotide sequence ID" value="NZ_FNAO01000003.1"/>
</dbReference>
<feature type="domain" description="Sulfocyanin-like C-terminal" evidence="1">
    <location>
        <begin position="40"/>
        <end position="105"/>
    </location>
</feature>
<name>A0A1G7AJ90_9FLAO</name>
<dbReference type="InterPro" id="IPR049544">
    <property type="entry name" value="SoxE-like_C"/>
</dbReference>
<gene>
    <name evidence="2" type="ORF">SAMN05421636_103409</name>
</gene>
<dbReference type="SUPFAM" id="SSF49503">
    <property type="entry name" value="Cupredoxins"/>
    <property type="match status" value="1"/>
</dbReference>
<protein>
    <submittedName>
        <fullName evidence="2">Sulfocyanin (SoxE) domain-containing protein</fullName>
    </submittedName>
</protein>
<dbReference type="Gene3D" id="2.60.40.420">
    <property type="entry name" value="Cupredoxins - blue copper proteins"/>
    <property type="match status" value="1"/>
</dbReference>
<dbReference type="Proteomes" id="UP000199109">
    <property type="component" value="Unassembled WGS sequence"/>
</dbReference>